<feature type="transmembrane region" description="Helical" evidence="1">
    <location>
        <begin position="183"/>
        <end position="204"/>
    </location>
</feature>
<gene>
    <name evidence="2" type="ORF">ACFPZF_18245</name>
</gene>
<dbReference type="EMBL" id="JBHSOC010000029">
    <property type="protein sequence ID" value="MFC5643291.1"/>
    <property type="molecule type" value="Genomic_DNA"/>
</dbReference>
<evidence type="ECO:0000256" key="1">
    <source>
        <dbReference type="SAM" id="Phobius"/>
    </source>
</evidence>
<dbReference type="Proteomes" id="UP001596066">
    <property type="component" value="Unassembled WGS sequence"/>
</dbReference>
<organism evidence="2 3">
    <name type="scientific">Kitasatospora cinereorecta</name>
    <dbReference type="NCBI Taxonomy" id="285560"/>
    <lineage>
        <taxon>Bacteria</taxon>
        <taxon>Bacillati</taxon>
        <taxon>Actinomycetota</taxon>
        <taxon>Actinomycetes</taxon>
        <taxon>Kitasatosporales</taxon>
        <taxon>Streptomycetaceae</taxon>
        <taxon>Kitasatospora</taxon>
    </lineage>
</organism>
<feature type="transmembrane region" description="Helical" evidence="1">
    <location>
        <begin position="149"/>
        <end position="171"/>
    </location>
</feature>
<feature type="transmembrane region" description="Helical" evidence="1">
    <location>
        <begin position="71"/>
        <end position="95"/>
    </location>
</feature>
<keyword evidence="1" id="KW-0812">Transmembrane</keyword>
<sequence>MIWVTWRQFRTQAVVGAVALGAVAIFLLLLGLRMRADYDANLAGCMAQGCAPGVVAGFEDTYATTVMVVDLGLIAVPGLLGAFWGAPLIGGELAAGTHRLAWQQSVTRTRWLAVKLLLVGLAATAVTGLLALLTAWAVSSYDTVRADRFAALAFGARGTVPMAYAAFAFVLGATSGLLLRRPVAALGATLAVFTACQFAVPTALRPHYIAPRTADIRLDAATLSHADGIVLNGSALTIGGVALPDAWVVSAGPAAAAAGREPDGDALAACLTPGQHARTMECLAEQNLHVTAHYQPSSRYWPFQLIETGLYAAMTAALAALCFARIRRTL</sequence>
<proteinExistence type="predicted"/>
<evidence type="ECO:0008006" key="4">
    <source>
        <dbReference type="Google" id="ProtNLM"/>
    </source>
</evidence>
<keyword evidence="3" id="KW-1185">Reference proteome</keyword>
<reference evidence="3" key="1">
    <citation type="journal article" date="2019" name="Int. J. Syst. Evol. Microbiol.">
        <title>The Global Catalogue of Microorganisms (GCM) 10K type strain sequencing project: providing services to taxonomists for standard genome sequencing and annotation.</title>
        <authorList>
            <consortium name="The Broad Institute Genomics Platform"/>
            <consortium name="The Broad Institute Genome Sequencing Center for Infectious Disease"/>
            <person name="Wu L."/>
            <person name="Ma J."/>
        </authorList>
    </citation>
    <scope>NUCLEOTIDE SEQUENCE [LARGE SCALE GENOMIC DNA]</scope>
    <source>
        <strain evidence="3">CGMCC 4.1622</strain>
    </source>
</reference>
<feature type="transmembrane region" description="Helical" evidence="1">
    <location>
        <begin position="308"/>
        <end position="326"/>
    </location>
</feature>
<dbReference type="RefSeq" id="WP_346143211.1">
    <property type="nucleotide sequence ID" value="NZ_BAAAUA010000012.1"/>
</dbReference>
<evidence type="ECO:0000313" key="2">
    <source>
        <dbReference type="EMBL" id="MFC5643291.1"/>
    </source>
</evidence>
<evidence type="ECO:0000313" key="3">
    <source>
        <dbReference type="Proteomes" id="UP001596066"/>
    </source>
</evidence>
<keyword evidence="1" id="KW-1133">Transmembrane helix</keyword>
<keyword evidence="1" id="KW-0472">Membrane</keyword>
<accession>A0ABW0VGS1</accession>
<name>A0ABW0VGS1_9ACTN</name>
<protein>
    <recommendedName>
        <fullName evidence="4">Transmembrane transport protein</fullName>
    </recommendedName>
</protein>
<feature type="transmembrane region" description="Helical" evidence="1">
    <location>
        <begin position="116"/>
        <end position="137"/>
    </location>
</feature>
<feature type="transmembrane region" description="Helical" evidence="1">
    <location>
        <begin position="12"/>
        <end position="32"/>
    </location>
</feature>
<comment type="caution">
    <text evidence="2">The sequence shown here is derived from an EMBL/GenBank/DDBJ whole genome shotgun (WGS) entry which is preliminary data.</text>
</comment>